<feature type="region of interest" description="Disordered" evidence="1">
    <location>
        <begin position="75"/>
        <end position="147"/>
    </location>
</feature>
<feature type="compositionally biased region" description="Polar residues" evidence="1">
    <location>
        <begin position="109"/>
        <end position="128"/>
    </location>
</feature>
<gene>
    <name evidence="2" type="ORF">Slin15195_G014280</name>
</gene>
<reference evidence="2" key="1">
    <citation type="submission" date="2022-06" db="EMBL/GenBank/DDBJ databases">
        <title>Complete genome sequences of two strains of the flax pathogen Septoria linicola.</title>
        <authorList>
            <person name="Lapalu N."/>
            <person name="Simon A."/>
            <person name="Demenou B."/>
            <person name="Paumier D."/>
            <person name="Guillot M.-P."/>
            <person name="Gout L."/>
            <person name="Valade R."/>
        </authorList>
    </citation>
    <scope>NUCLEOTIDE SEQUENCE</scope>
    <source>
        <strain evidence="2">SE15195</strain>
    </source>
</reference>
<organism evidence="2 3">
    <name type="scientific">Septoria linicola</name>
    <dbReference type="NCBI Taxonomy" id="215465"/>
    <lineage>
        <taxon>Eukaryota</taxon>
        <taxon>Fungi</taxon>
        <taxon>Dikarya</taxon>
        <taxon>Ascomycota</taxon>
        <taxon>Pezizomycotina</taxon>
        <taxon>Dothideomycetes</taxon>
        <taxon>Dothideomycetidae</taxon>
        <taxon>Mycosphaerellales</taxon>
        <taxon>Mycosphaerellaceae</taxon>
        <taxon>Septoria</taxon>
    </lineage>
</organism>
<evidence type="ECO:0000313" key="2">
    <source>
        <dbReference type="EMBL" id="USW48109.1"/>
    </source>
</evidence>
<evidence type="ECO:0000256" key="1">
    <source>
        <dbReference type="SAM" id="MobiDB-lite"/>
    </source>
</evidence>
<dbReference type="Proteomes" id="UP001056384">
    <property type="component" value="Chromosome 1"/>
</dbReference>
<feature type="region of interest" description="Disordered" evidence="1">
    <location>
        <begin position="229"/>
        <end position="277"/>
    </location>
</feature>
<feature type="compositionally biased region" description="Basic and acidic residues" evidence="1">
    <location>
        <begin position="334"/>
        <end position="349"/>
    </location>
</feature>
<protein>
    <submittedName>
        <fullName evidence="2">ZZ-type zinc finger-containing protein</fullName>
    </submittedName>
</protein>
<keyword evidence="3" id="KW-1185">Reference proteome</keyword>
<evidence type="ECO:0000313" key="3">
    <source>
        <dbReference type="Proteomes" id="UP001056384"/>
    </source>
</evidence>
<feature type="region of interest" description="Disordered" evidence="1">
    <location>
        <begin position="310"/>
        <end position="370"/>
    </location>
</feature>
<dbReference type="AlphaFoldDB" id="A0A9Q9AEQ5"/>
<name>A0A9Q9AEQ5_9PEZI</name>
<dbReference type="EMBL" id="CP099418">
    <property type="protein sequence ID" value="USW48109.1"/>
    <property type="molecule type" value="Genomic_DNA"/>
</dbReference>
<sequence>MPVESVRPAHDIDSATNNAYTYNAFADDYRHDAAQHHSTHGGSSSPVAPAYSPITPKVQPVLPAYSAPTSSWPEDGGAFTFAPPVAHHQQSDPYHRVVSQQPEKEQQKQHASASTTQPVQPSLQSSRIPPTEYIPQPPNLPFSGDDSGDAIALRAAISTLQFQKRKAQDDIKVLASIKQLALDDPKGFADELAAGRLSEQKPSLGDLRSILDNIEDGDDDDEVVLGATRDEEEQSQRAASLPAEIPDSQPSQLASQELKADSETGSHVRIPRIPGPQSVVRMPHVDWGKYGIAGEPLEHLHEQQRRWPGMLGPGDHKAREFSVAAPFSPWQDTLDDHQMQQGDGGRKDSGPTPSATGTISEHVMETRSRN</sequence>
<proteinExistence type="predicted"/>
<feature type="region of interest" description="Disordered" evidence="1">
    <location>
        <begin position="33"/>
        <end position="52"/>
    </location>
</feature>
<accession>A0A9Q9AEQ5</accession>